<sequence length="234" mass="24976">MRTSLEVFEQVFDMRVAGLPGSFGWMGSGLHAGRRGGTMAVGFVPRRSGRNGTWAQCARPGEATAGANVVPSPRTEGQSAPLFEPRRPASPEAASLLTQAWHGLADAAREITPSDRFIASYLSALRAGAAILVAKGRPHRRAAKPQSTWTLLASAAPEVAQWAEYFAARSTLHAAAQSGLTRRVGAVATEELRHRAEEFVALAARVVHGDPGEPEPRAPLCGARSRTRPRRGEQ</sequence>
<dbReference type="eggNOG" id="ENOG5032S47">
    <property type="taxonomic scope" value="Bacteria"/>
</dbReference>
<keyword evidence="4" id="KW-1185">Reference proteome</keyword>
<evidence type="ECO:0000313" key="3">
    <source>
        <dbReference type="EMBL" id="EID55619.1"/>
    </source>
</evidence>
<name>I0V666_9PSEU</name>
<dbReference type="Pfam" id="PF18726">
    <property type="entry name" value="HEPN_SAV_6107"/>
    <property type="match status" value="1"/>
</dbReference>
<dbReference type="STRING" id="882086.SacxiDRAFT_3417"/>
<dbReference type="HOGENOM" id="CLU_096112_2_0_11"/>
<evidence type="ECO:0000256" key="1">
    <source>
        <dbReference type="SAM" id="MobiDB-lite"/>
    </source>
</evidence>
<feature type="region of interest" description="Disordered" evidence="1">
    <location>
        <begin position="63"/>
        <end position="87"/>
    </location>
</feature>
<proteinExistence type="predicted"/>
<feature type="compositionally biased region" description="Basic residues" evidence="1">
    <location>
        <begin position="225"/>
        <end position="234"/>
    </location>
</feature>
<organism evidence="3 4">
    <name type="scientific">Saccharomonospora xinjiangensis XJ-54</name>
    <dbReference type="NCBI Taxonomy" id="882086"/>
    <lineage>
        <taxon>Bacteria</taxon>
        <taxon>Bacillati</taxon>
        <taxon>Actinomycetota</taxon>
        <taxon>Actinomycetes</taxon>
        <taxon>Pseudonocardiales</taxon>
        <taxon>Pseudonocardiaceae</taxon>
        <taxon>Saccharomonospora</taxon>
    </lineage>
</organism>
<dbReference type="EMBL" id="JH636049">
    <property type="protein sequence ID" value="EID55619.1"/>
    <property type="molecule type" value="Genomic_DNA"/>
</dbReference>
<protein>
    <recommendedName>
        <fullName evidence="2">SAV-6107-like HEPN domain-containing protein</fullName>
    </recommendedName>
</protein>
<gene>
    <name evidence="3" type="ORF">SacxiDRAFT_3417</name>
</gene>
<dbReference type="Proteomes" id="UP000004691">
    <property type="component" value="Unassembled WGS sequence"/>
</dbReference>
<feature type="domain" description="SAV-6107-like HEPN" evidence="2">
    <location>
        <begin position="107"/>
        <end position="202"/>
    </location>
</feature>
<accession>I0V666</accession>
<evidence type="ECO:0000259" key="2">
    <source>
        <dbReference type="Pfam" id="PF18726"/>
    </source>
</evidence>
<feature type="region of interest" description="Disordered" evidence="1">
    <location>
        <begin position="208"/>
        <end position="234"/>
    </location>
</feature>
<reference evidence="3 4" key="1">
    <citation type="submission" date="2012-01" db="EMBL/GenBank/DDBJ databases">
        <title>Improved High-Quality Draft sequence of Saccharomonospora xinjiangensis XJ-54.</title>
        <authorList>
            <consortium name="US DOE Joint Genome Institute"/>
            <person name="Lucas S."/>
            <person name="Han J."/>
            <person name="Lapidus A."/>
            <person name="Cheng J.-F."/>
            <person name="Goodwin L."/>
            <person name="Pitluck S."/>
            <person name="Peters L."/>
            <person name="Mikhailova N."/>
            <person name="Teshima H."/>
            <person name="Detter J.C."/>
            <person name="Han C."/>
            <person name="Tapia R."/>
            <person name="Land M."/>
            <person name="Hauser L."/>
            <person name="Kyrpides N."/>
            <person name="Ivanova N."/>
            <person name="Pagani I."/>
            <person name="Brambilla E.-M."/>
            <person name="Klenk H.-P."/>
            <person name="Woyke T."/>
        </authorList>
    </citation>
    <scope>NUCLEOTIDE SEQUENCE [LARGE SCALE GENOMIC DNA]</scope>
    <source>
        <strain evidence="3 4">XJ-54</strain>
    </source>
</reference>
<dbReference type="AlphaFoldDB" id="I0V666"/>
<dbReference type="InterPro" id="IPR040891">
    <property type="entry name" value="HEPN_SAV_6107"/>
</dbReference>
<evidence type="ECO:0000313" key="4">
    <source>
        <dbReference type="Proteomes" id="UP000004691"/>
    </source>
</evidence>